<dbReference type="STRING" id="543877.AM2010_356"/>
<keyword evidence="2" id="KW-0809">Transit peptide</keyword>
<proteinExistence type="inferred from homology"/>
<dbReference type="OrthoDB" id="9797825at2"/>
<dbReference type="Gene3D" id="1.10.3580.10">
    <property type="entry name" value="ATP12 ATPase"/>
    <property type="match status" value="1"/>
</dbReference>
<reference evidence="4 5" key="1">
    <citation type="submission" date="2015-06" db="EMBL/GenBank/DDBJ databases">
        <authorList>
            <person name="Kim K.M."/>
        </authorList>
    </citation>
    <scope>NUCLEOTIDE SEQUENCE [LARGE SCALE GENOMIC DNA]</scope>
    <source>
        <strain evidence="4 5">KCTC 22370</strain>
    </source>
</reference>
<evidence type="ECO:0000256" key="3">
    <source>
        <dbReference type="ARBA" id="ARBA00023186"/>
    </source>
</evidence>
<accession>A0A0G3X756</accession>
<evidence type="ECO:0000313" key="4">
    <source>
        <dbReference type="EMBL" id="AKM06444.1"/>
    </source>
</evidence>
<protein>
    <submittedName>
        <fullName evidence="4">ATP12 family protein</fullName>
    </submittedName>
</protein>
<dbReference type="InterPro" id="IPR042272">
    <property type="entry name" value="ATP12_ATP_synth-F1-assembly_N"/>
</dbReference>
<dbReference type="GO" id="GO:0043461">
    <property type="term" value="P:proton-transporting ATP synthase complex assembly"/>
    <property type="evidence" value="ECO:0007669"/>
    <property type="project" value="InterPro"/>
</dbReference>
<dbReference type="InterPro" id="IPR023335">
    <property type="entry name" value="ATP12_ortho_dom_sf"/>
</dbReference>
<keyword evidence="5" id="KW-1185">Reference proteome</keyword>
<dbReference type="EMBL" id="CP011805">
    <property type="protein sequence ID" value="AKM06444.1"/>
    <property type="molecule type" value="Genomic_DNA"/>
</dbReference>
<evidence type="ECO:0000256" key="2">
    <source>
        <dbReference type="ARBA" id="ARBA00022946"/>
    </source>
</evidence>
<dbReference type="KEGG" id="amx:AM2010_356"/>
<gene>
    <name evidence="4" type="ORF">AM2010_356</name>
</gene>
<dbReference type="SUPFAM" id="SSF160909">
    <property type="entry name" value="ATP12-like"/>
    <property type="match status" value="1"/>
</dbReference>
<evidence type="ECO:0000313" key="5">
    <source>
        <dbReference type="Proteomes" id="UP000037643"/>
    </source>
</evidence>
<dbReference type="Pfam" id="PF07542">
    <property type="entry name" value="ATP12"/>
    <property type="match status" value="1"/>
</dbReference>
<evidence type="ECO:0000256" key="1">
    <source>
        <dbReference type="ARBA" id="ARBA00008231"/>
    </source>
</evidence>
<dbReference type="RefSeq" id="WP_047805612.1">
    <property type="nucleotide sequence ID" value="NZ_CP011805.1"/>
</dbReference>
<dbReference type="Proteomes" id="UP000037643">
    <property type="component" value="Chromosome"/>
</dbReference>
<comment type="similarity">
    <text evidence="1">Belongs to the ATP12 family.</text>
</comment>
<keyword evidence="3" id="KW-0143">Chaperone</keyword>
<dbReference type="InterPro" id="IPR011419">
    <property type="entry name" value="ATP12_ATP_synth-F1-assembly"/>
</dbReference>
<name>A0A0G3X756_9SPHN</name>
<dbReference type="Gene3D" id="3.30.2180.10">
    <property type="entry name" value="ATP12-like"/>
    <property type="match status" value="1"/>
</dbReference>
<sequence length="235" mass="25728">MKRFYREVSVEPHAGGWRVALDGRAIKTALGAPQIVPIQALADALAAEWERQGETIDPADFVLRDLADYAIDVIAPDRAAAIAGILAFGETDTLCYRADPDEPLYRRQHEVWEPLVTALEAREGVRLDRISGVIHRAQPPATLAALRARLERTDDFTLAGVQAMASLAASLCIALAALQDDADAGALWNAANLEEDWQAELWGHDEEAATRRDQRRARFLTASTFTTLVGRSDVS</sequence>
<organism evidence="4 5">
    <name type="scientific">Pelagerythrobacter marensis</name>
    <dbReference type="NCBI Taxonomy" id="543877"/>
    <lineage>
        <taxon>Bacteria</taxon>
        <taxon>Pseudomonadati</taxon>
        <taxon>Pseudomonadota</taxon>
        <taxon>Alphaproteobacteria</taxon>
        <taxon>Sphingomonadales</taxon>
        <taxon>Erythrobacteraceae</taxon>
        <taxon>Pelagerythrobacter</taxon>
    </lineage>
</organism>
<dbReference type="PANTHER" id="PTHR21013">
    <property type="entry name" value="ATP SYNTHASE MITOCHONDRIAL F1 COMPLEX ASSEMBLY FACTOR 2/ATP12 PROTEIN, MITOCHONDRIAL PRECURSOR"/>
    <property type="match status" value="1"/>
</dbReference>
<dbReference type="AlphaFoldDB" id="A0A0G3X756"/>
<dbReference type="PANTHER" id="PTHR21013:SF10">
    <property type="entry name" value="ATP SYNTHASE MITOCHONDRIAL F1 COMPLEX ASSEMBLY FACTOR 2"/>
    <property type="match status" value="1"/>
</dbReference>
<dbReference type="PATRIC" id="fig|543877.4.peg.358"/>